<proteinExistence type="predicted"/>
<feature type="transmembrane region" description="Helical" evidence="1">
    <location>
        <begin position="163"/>
        <end position="182"/>
    </location>
</feature>
<evidence type="ECO:0000313" key="2">
    <source>
        <dbReference type="EMBL" id="KEI73131.1"/>
    </source>
</evidence>
<name>A0A081KG55_9GAMM</name>
<feature type="transmembrane region" description="Helical" evidence="1">
    <location>
        <begin position="232"/>
        <end position="254"/>
    </location>
</feature>
<sequence length="282" mass="31699">MGLAIMDEAFYKLIFEGETLPGFKEKNVRKNLKELLNADKEKLNRLFSGKPVVIRKNLPADDIRPYERAMMKAGAVCRILSINGDEELAPTPLEAVIEIEEGQPDTIKPAKSPRKFQLIPRMGRIRFTASLWMVALLGVGAWWVPERITPHLIAYYPPLESLYLTLGMIALASLLLLVVAARRLHDIDISSWRSFFLIIPGINLLFLLWLSLSSGTKNTNMFGPVPRSAGTIAQLFGLWVPLLVIIASGAYGWLHQEELQQLASNLPEMITQLDIPLWKQDS</sequence>
<dbReference type="Pfam" id="PF05656">
    <property type="entry name" value="DUF805"/>
    <property type="match status" value="1"/>
</dbReference>
<gene>
    <name evidence="2" type="ORF">GV64_22635</name>
</gene>
<dbReference type="Proteomes" id="UP000027997">
    <property type="component" value="Unassembled WGS sequence"/>
</dbReference>
<dbReference type="STRING" id="305900.GV64_22635"/>
<keyword evidence="1" id="KW-0472">Membrane</keyword>
<dbReference type="eggNOG" id="COG3152">
    <property type="taxonomic scope" value="Bacteria"/>
</dbReference>
<comment type="caution">
    <text evidence="2">The sequence shown here is derived from an EMBL/GenBank/DDBJ whole genome shotgun (WGS) entry which is preliminary data.</text>
</comment>
<dbReference type="InterPro" id="IPR008523">
    <property type="entry name" value="DUF805"/>
</dbReference>
<feature type="transmembrane region" description="Helical" evidence="1">
    <location>
        <begin position="194"/>
        <end position="212"/>
    </location>
</feature>
<dbReference type="EMBL" id="JOJP01000001">
    <property type="protein sequence ID" value="KEI73131.1"/>
    <property type="molecule type" value="Genomic_DNA"/>
</dbReference>
<evidence type="ECO:0000313" key="3">
    <source>
        <dbReference type="Proteomes" id="UP000027997"/>
    </source>
</evidence>
<protein>
    <recommendedName>
        <fullName evidence="4">DUF805 domain-containing protein</fullName>
    </recommendedName>
</protein>
<dbReference type="AlphaFoldDB" id="A0A081KG55"/>
<evidence type="ECO:0000256" key="1">
    <source>
        <dbReference type="SAM" id="Phobius"/>
    </source>
</evidence>
<reference evidence="2 3" key="1">
    <citation type="submission" date="2014-06" db="EMBL/GenBank/DDBJ databases">
        <title>Whole Genome Sequences of Three Symbiotic Endozoicomonas Bacteria.</title>
        <authorList>
            <person name="Neave M.J."/>
            <person name="Apprill A."/>
            <person name="Voolstra C.R."/>
        </authorList>
    </citation>
    <scope>NUCLEOTIDE SEQUENCE [LARGE SCALE GENOMIC DNA]</scope>
    <source>
        <strain evidence="2 3">DSM 22380</strain>
    </source>
</reference>
<keyword evidence="1" id="KW-1133">Transmembrane helix</keyword>
<accession>A0A081KG55</accession>
<feature type="transmembrane region" description="Helical" evidence="1">
    <location>
        <begin position="125"/>
        <end position="143"/>
    </location>
</feature>
<organism evidence="2 3">
    <name type="scientific">Endozoicomonas elysicola</name>
    <dbReference type="NCBI Taxonomy" id="305900"/>
    <lineage>
        <taxon>Bacteria</taxon>
        <taxon>Pseudomonadati</taxon>
        <taxon>Pseudomonadota</taxon>
        <taxon>Gammaproteobacteria</taxon>
        <taxon>Oceanospirillales</taxon>
        <taxon>Endozoicomonadaceae</taxon>
        <taxon>Endozoicomonas</taxon>
    </lineage>
</organism>
<keyword evidence="1" id="KW-0812">Transmembrane</keyword>
<keyword evidence="3" id="KW-1185">Reference proteome</keyword>
<evidence type="ECO:0008006" key="4">
    <source>
        <dbReference type="Google" id="ProtNLM"/>
    </source>
</evidence>
<dbReference type="GO" id="GO:0016020">
    <property type="term" value="C:membrane"/>
    <property type="evidence" value="ECO:0007669"/>
    <property type="project" value="InterPro"/>
</dbReference>